<dbReference type="EMBL" id="HBDY01011729">
    <property type="protein sequence ID" value="CAD8243737.1"/>
    <property type="molecule type" value="Transcribed_RNA"/>
</dbReference>
<feature type="compositionally biased region" description="Pro residues" evidence="1">
    <location>
        <begin position="72"/>
        <end position="81"/>
    </location>
</feature>
<reference evidence="2" key="1">
    <citation type="submission" date="2021-01" db="EMBL/GenBank/DDBJ databases">
        <authorList>
            <person name="Corre E."/>
            <person name="Pelletier E."/>
            <person name="Niang G."/>
            <person name="Scheremetjew M."/>
            <person name="Finn R."/>
            <person name="Kale V."/>
            <person name="Holt S."/>
            <person name="Cochrane G."/>
            <person name="Meng A."/>
            <person name="Brown T."/>
            <person name="Cohen L."/>
        </authorList>
    </citation>
    <scope>NUCLEOTIDE SEQUENCE</scope>
    <source>
        <strain evidence="2">RCC1614</strain>
    </source>
</reference>
<evidence type="ECO:0000256" key="1">
    <source>
        <dbReference type="SAM" id="MobiDB-lite"/>
    </source>
</evidence>
<gene>
    <name evidence="2" type="ORF">MPUS1402_LOCUS8882</name>
</gene>
<accession>A0A7R9Y4N6</accession>
<evidence type="ECO:0000313" key="2">
    <source>
        <dbReference type="EMBL" id="CAD8243737.1"/>
    </source>
</evidence>
<dbReference type="AlphaFoldDB" id="A0A7R9Y4N6"/>
<organism evidence="2">
    <name type="scientific">Micromonas pusilla</name>
    <name type="common">Picoplanktonic green alga</name>
    <name type="synonym">Chromulina pusilla</name>
    <dbReference type="NCBI Taxonomy" id="38833"/>
    <lineage>
        <taxon>Eukaryota</taxon>
        <taxon>Viridiplantae</taxon>
        <taxon>Chlorophyta</taxon>
        <taxon>Mamiellophyceae</taxon>
        <taxon>Mamiellales</taxon>
        <taxon>Mamiellaceae</taxon>
        <taxon>Micromonas</taxon>
    </lineage>
</organism>
<feature type="region of interest" description="Disordered" evidence="1">
    <location>
        <begin position="58"/>
        <end position="101"/>
    </location>
</feature>
<name>A0A7R9Y4N6_MICPS</name>
<sequence>MSGLSSRVMGLKFMQRAQEKEKLAAATAAAETHLAATAAVATTKAAPKVNPEEIWFTPGMERKDDGDASAAAPPPPPPPSPANKKLNTCFNVPRDGRLSGC</sequence>
<protein>
    <submittedName>
        <fullName evidence="2">Uncharacterized protein</fullName>
    </submittedName>
</protein>
<proteinExistence type="predicted"/>